<comment type="cofactor">
    <cofactor evidence="1">
        <name>Mg(2+)</name>
        <dbReference type="ChEBI" id="CHEBI:18420"/>
    </cofactor>
</comment>
<dbReference type="GO" id="GO:0000166">
    <property type="term" value="F:nucleotide binding"/>
    <property type="evidence" value="ECO:0007669"/>
    <property type="project" value="UniProtKB-KW"/>
</dbReference>
<keyword evidence="4" id="KW-0548">Nucleotidyltransferase</keyword>
<evidence type="ECO:0000256" key="3">
    <source>
        <dbReference type="ARBA" id="ARBA00022694"/>
    </source>
</evidence>
<comment type="similarity">
    <text evidence="8">Belongs to the tRNA nucleotidyltransferase/poly(A) polymerase family.</text>
</comment>
<dbReference type="Gene3D" id="3.30.460.10">
    <property type="entry name" value="Beta Polymerase, domain 2"/>
    <property type="match status" value="1"/>
</dbReference>
<keyword evidence="8" id="KW-0694">RNA-binding</keyword>
<dbReference type="InterPro" id="IPR043519">
    <property type="entry name" value="NT_sf"/>
</dbReference>
<keyword evidence="3" id="KW-0819">tRNA processing</keyword>
<dbReference type="PATRIC" id="fig|1618649.3.peg.334"/>
<dbReference type="Pfam" id="PF01966">
    <property type="entry name" value="HD"/>
    <property type="match status" value="1"/>
</dbReference>
<dbReference type="GO" id="GO:0000049">
    <property type="term" value="F:tRNA binding"/>
    <property type="evidence" value="ECO:0007669"/>
    <property type="project" value="TreeGrafter"/>
</dbReference>
<dbReference type="InterPro" id="IPR003607">
    <property type="entry name" value="HD/PDEase_dom"/>
</dbReference>
<dbReference type="Pfam" id="PF01743">
    <property type="entry name" value="PolyA_pol"/>
    <property type="match status" value="1"/>
</dbReference>
<evidence type="ECO:0000256" key="7">
    <source>
        <dbReference type="ARBA" id="ARBA00022842"/>
    </source>
</evidence>
<dbReference type="AlphaFoldDB" id="A0A0G1Q7C4"/>
<dbReference type="InterPro" id="IPR032828">
    <property type="entry name" value="PolyA_RNA-bd"/>
</dbReference>
<feature type="domain" description="HD" evidence="9">
    <location>
        <begin position="259"/>
        <end position="373"/>
    </location>
</feature>
<keyword evidence="7" id="KW-0460">Magnesium</keyword>
<dbReference type="GO" id="GO:0008033">
    <property type="term" value="P:tRNA processing"/>
    <property type="evidence" value="ECO:0007669"/>
    <property type="project" value="UniProtKB-KW"/>
</dbReference>
<dbReference type="PROSITE" id="PS51831">
    <property type="entry name" value="HD"/>
    <property type="match status" value="1"/>
</dbReference>
<evidence type="ECO:0000256" key="2">
    <source>
        <dbReference type="ARBA" id="ARBA00022679"/>
    </source>
</evidence>
<dbReference type="InterPro" id="IPR002646">
    <property type="entry name" value="PolA_pol_head_dom"/>
</dbReference>
<dbReference type="PANTHER" id="PTHR46173">
    <property type="entry name" value="CCA TRNA NUCLEOTIDYLTRANSFERASE 1, MITOCHONDRIAL"/>
    <property type="match status" value="1"/>
</dbReference>
<dbReference type="PANTHER" id="PTHR46173:SF1">
    <property type="entry name" value="CCA TRNA NUCLEOTIDYLTRANSFERASE 1, MITOCHONDRIAL"/>
    <property type="match status" value="1"/>
</dbReference>
<dbReference type="CDD" id="cd00077">
    <property type="entry name" value="HDc"/>
    <property type="match status" value="1"/>
</dbReference>
<evidence type="ECO:0000256" key="8">
    <source>
        <dbReference type="RuleBase" id="RU003953"/>
    </source>
</evidence>
<evidence type="ECO:0000256" key="6">
    <source>
        <dbReference type="ARBA" id="ARBA00022741"/>
    </source>
</evidence>
<reference evidence="10 11" key="1">
    <citation type="journal article" date="2015" name="Nature">
        <title>rRNA introns, odd ribosomes, and small enigmatic genomes across a large radiation of phyla.</title>
        <authorList>
            <person name="Brown C.T."/>
            <person name="Hug L.A."/>
            <person name="Thomas B.C."/>
            <person name="Sharon I."/>
            <person name="Castelle C.J."/>
            <person name="Singh A."/>
            <person name="Wilkins M.J."/>
            <person name="Williams K.H."/>
            <person name="Banfield J.F."/>
        </authorList>
    </citation>
    <scope>NUCLEOTIDE SEQUENCE [LARGE SCALE GENOMIC DNA]</scope>
</reference>
<dbReference type="Pfam" id="PF12627">
    <property type="entry name" value="PolyA_pol_RNAbd"/>
    <property type="match status" value="1"/>
</dbReference>
<dbReference type="Proteomes" id="UP000034696">
    <property type="component" value="Unassembled WGS sequence"/>
</dbReference>
<evidence type="ECO:0000256" key="4">
    <source>
        <dbReference type="ARBA" id="ARBA00022695"/>
    </source>
</evidence>
<dbReference type="NCBIfam" id="TIGR00277">
    <property type="entry name" value="HDIG"/>
    <property type="match status" value="1"/>
</dbReference>
<evidence type="ECO:0000313" key="11">
    <source>
        <dbReference type="Proteomes" id="UP000034696"/>
    </source>
</evidence>
<dbReference type="GO" id="GO:0016779">
    <property type="term" value="F:nucleotidyltransferase activity"/>
    <property type="evidence" value="ECO:0007669"/>
    <property type="project" value="UniProtKB-KW"/>
</dbReference>
<dbReference type="InterPro" id="IPR006674">
    <property type="entry name" value="HD_domain"/>
</dbReference>
<evidence type="ECO:0000256" key="1">
    <source>
        <dbReference type="ARBA" id="ARBA00001946"/>
    </source>
</evidence>
<dbReference type="EMBL" id="LCKT01000017">
    <property type="protein sequence ID" value="KKU04490.1"/>
    <property type="molecule type" value="Genomic_DNA"/>
</dbReference>
<dbReference type="Gene3D" id="1.10.3090.10">
    <property type="entry name" value="cca-adding enzyme, domain 2"/>
    <property type="match status" value="1"/>
</dbReference>
<evidence type="ECO:0000259" key="9">
    <source>
        <dbReference type="PROSITE" id="PS51831"/>
    </source>
</evidence>
<dbReference type="GO" id="GO:0046872">
    <property type="term" value="F:metal ion binding"/>
    <property type="evidence" value="ECO:0007669"/>
    <property type="project" value="UniProtKB-KW"/>
</dbReference>
<dbReference type="SUPFAM" id="SSF81301">
    <property type="entry name" value="Nucleotidyltransferase"/>
    <property type="match status" value="1"/>
</dbReference>
<dbReference type="CDD" id="cd05398">
    <property type="entry name" value="NT_ClassII-CCAase"/>
    <property type="match status" value="1"/>
</dbReference>
<evidence type="ECO:0000256" key="5">
    <source>
        <dbReference type="ARBA" id="ARBA00022723"/>
    </source>
</evidence>
<dbReference type="InterPro" id="IPR006675">
    <property type="entry name" value="HDIG_dom"/>
</dbReference>
<accession>A0A0G1Q7C4</accession>
<dbReference type="Gene3D" id="1.10.246.80">
    <property type="match status" value="1"/>
</dbReference>
<comment type="caution">
    <text evidence="10">The sequence shown here is derived from an EMBL/GenBank/DDBJ whole genome shotgun (WGS) entry which is preliminary data.</text>
</comment>
<evidence type="ECO:0000313" key="10">
    <source>
        <dbReference type="EMBL" id="KKU04490.1"/>
    </source>
</evidence>
<sequence length="494" mass="56941">MTIPKEVRETIKALNDAGFEAYAVGGCVRDFILGREPYDWDITTNAKPEEIGKLFKKSVYENEFGTVAINTESADPKLKIIEITTYRVEEKYTDKRHPDSVKFTKKLEDDLSRRDFTVNAMALEIQNSKFKIQNDNSKFKIVDPFGGQDDIKNKIIRTVGNPDERFNEDALRLMRAARFAVQLGFNIEEKTAEAIRKNSGDLVAISKERIRDEFSKIIMTERAKTGIEMLCDFDLLKHIMPELEEGWGVGQNKHHIYTIWEHNIRSLDWAATHGYKLENRVASLLHDVGKPRTKKGDGPDSTFYNHEVVGAKMAAKILERLKFPKKFIEKVVLLVRYHLFYYNVEEVTENSVRRLVRNVGPENMDDLLEVRIADRKGSGVPKAEPYKLRHLRAVIEKVSHDPISVKMLKINGDILMKELKIGPGHKIGYMLNILLDEVLDEPKKNTLEHLMARAGELNKRPTAELEKMYKIAQTKTREVAEEEFRSIKKKYYVS</sequence>
<protein>
    <submittedName>
        <fullName evidence="10">PolyA polymerase</fullName>
    </submittedName>
</protein>
<dbReference type="InterPro" id="IPR050264">
    <property type="entry name" value="Bact_CCA-adding_enz_type3_sf"/>
</dbReference>
<keyword evidence="5" id="KW-0479">Metal-binding</keyword>
<keyword evidence="2 8" id="KW-0808">Transferase</keyword>
<organism evidence="10 11">
    <name type="scientific">Candidatus Giovannonibacteria bacterium GW2011_GWA2_45_21</name>
    <dbReference type="NCBI Taxonomy" id="1618649"/>
    <lineage>
        <taxon>Bacteria</taxon>
        <taxon>Candidatus Giovannoniibacteriota</taxon>
    </lineage>
</organism>
<proteinExistence type="inferred from homology"/>
<gene>
    <name evidence="10" type="ORF">UX06_C0017G0017</name>
</gene>
<name>A0A0G1Q7C4_9BACT</name>
<dbReference type="SUPFAM" id="SSF81891">
    <property type="entry name" value="Poly A polymerase C-terminal region-like"/>
    <property type="match status" value="1"/>
</dbReference>
<keyword evidence="6" id="KW-0547">Nucleotide-binding</keyword>